<evidence type="ECO:0000313" key="5">
    <source>
        <dbReference type="Proteomes" id="UP000000763"/>
    </source>
</evidence>
<dbReference type="FunFam" id="3.40.50.300:FF:002371">
    <property type="entry name" value="Predicted protein"/>
    <property type="match status" value="1"/>
</dbReference>
<evidence type="ECO:0000313" key="4">
    <source>
        <dbReference type="EMBL" id="BAD62206.1"/>
    </source>
</evidence>
<feature type="region of interest" description="Disordered" evidence="1">
    <location>
        <begin position="1"/>
        <end position="21"/>
    </location>
</feature>
<feature type="compositionally biased region" description="Acidic residues" evidence="1">
    <location>
        <begin position="761"/>
        <end position="788"/>
    </location>
</feature>
<feature type="domain" description="DNA2/NAM7 helicase-like C-terminal" evidence="3">
    <location>
        <begin position="499"/>
        <end position="692"/>
    </location>
</feature>
<dbReference type="SUPFAM" id="SSF52540">
    <property type="entry name" value="P-loop containing nucleoside triphosphate hydrolases"/>
    <property type="match status" value="1"/>
</dbReference>
<accession>Q5Z4Y8</accession>
<organism evidence="4 5">
    <name type="scientific">Oryza sativa subsp. japonica</name>
    <name type="common">Rice</name>
    <dbReference type="NCBI Taxonomy" id="39947"/>
    <lineage>
        <taxon>Eukaryota</taxon>
        <taxon>Viridiplantae</taxon>
        <taxon>Streptophyta</taxon>
        <taxon>Embryophyta</taxon>
        <taxon>Tracheophyta</taxon>
        <taxon>Spermatophyta</taxon>
        <taxon>Magnoliopsida</taxon>
        <taxon>Liliopsida</taxon>
        <taxon>Poales</taxon>
        <taxon>Poaceae</taxon>
        <taxon>BOP clade</taxon>
        <taxon>Oryzoideae</taxon>
        <taxon>Oryzeae</taxon>
        <taxon>Oryzinae</taxon>
        <taxon>Oryza</taxon>
        <taxon>Oryza sativa</taxon>
    </lineage>
</organism>
<dbReference type="Pfam" id="PF13087">
    <property type="entry name" value="AAA_12"/>
    <property type="match status" value="1"/>
</dbReference>
<evidence type="ECO:0000259" key="3">
    <source>
        <dbReference type="Pfam" id="PF13087"/>
    </source>
</evidence>
<reference evidence="5" key="1">
    <citation type="journal article" date="2005" name="Nature">
        <title>The map-based sequence of the rice genome.</title>
        <authorList>
            <consortium name="International rice genome sequencing project (IRGSP)"/>
            <person name="Matsumoto T."/>
            <person name="Wu J."/>
            <person name="Kanamori H."/>
            <person name="Katayose Y."/>
            <person name="Fujisawa M."/>
            <person name="Namiki N."/>
            <person name="Mizuno H."/>
            <person name="Yamamoto K."/>
            <person name="Antonio B.A."/>
            <person name="Baba T."/>
            <person name="Sakata K."/>
            <person name="Nagamura Y."/>
            <person name="Aoki H."/>
            <person name="Arikawa K."/>
            <person name="Arita K."/>
            <person name="Bito T."/>
            <person name="Chiden Y."/>
            <person name="Fujitsuka N."/>
            <person name="Fukunaka R."/>
            <person name="Hamada M."/>
            <person name="Harada C."/>
            <person name="Hayashi A."/>
            <person name="Hijishita S."/>
            <person name="Honda M."/>
            <person name="Hosokawa S."/>
            <person name="Ichikawa Y."/>
            <person name="Idonuma A."/>
            <person name="Iijima M."/>
            <person name="Ikeda M."/>
            <person name="Ikeno M."/>
            <person name="Ito K."/>
            <person name="Ito S."/>
            <person name="Ito T."/>
            <person name="Ito Y."/>
            <person name="Ito Y."/>
            <person name="Iwabuchi A."/>
            <person name="Kamiya K."/>
            <person name="Karasawa W."/>
            <person name="Kurita K."/>
            <person name="Katagiri S."/>
            <person name="Kikuta A."/>
            <person name="Kobayashi H."/>
            <person name="Kobayashi N."/>
            <person name="Machita K."/>
            <person name="Maehara T."/>
            <person name="Masukawa M."/>
            <person name="Mizubayashi T."/>
            <person name="Mukai Y."/>
            <person name="Nagasaki H."/>
            <person name="Nagata Y."/>
            <person name="Naito S."/>
            <person name="Nakashima M."/>
            <person name="Nakama Y."/>
            <person name="Nakamichi Y."/>
            <person name="Nakamura M."/>
            <person name="Meguro A."/>
            <person name="Negishi M."/>
            <person name="Ohta I."/>
            <person name="Ohta T."/>
            <person name="Okamoto M."/>
            <person name="Ono N."/>
            <person name="Saji S."/>
            <person name="Sakaguchi M."/>
            <person name="Sakai K."/>
            <person name="Shibata M."/>
            <person name="Shimokawa T."/>
            <person name="Song J."/>
            <person name="Takazaki Y."/>
            <person name="Terasawa K."/>
            <person name="Tsugane M."/>
            <person name="Tsuji K."/>
            <person name="Ueda S."/>
            <person name="Waki K."/>
            <person name="Yamagata H."/>
            <person name="Yamamoto M."/>
            <person name="Yamamoto S."/>
            <person name="Yamane H."/>
            <person name="Yoshiki S."/>
            <person name="Yoshihara R."/>
            <person name="Yukawa K."/>
            <person name="Zhong H."/>
            <person name="Yano M."/>
            <person name="Yuan Q."/>
            <person name="Ouyang S."/>
            <person name="Liu J."/>
            <person name="Jones K.M."/>
            <person name="Gansberger K."/>
            <person name="Moffat K."/>
            <person name="Hill J."/>
            <person name="Bera J."/>
            <person name="Fadrosh D."/>
            <person name="Jin S."/>
            <person name="Johri S."/>
            <person name="Kim M."/>
            <person name="Overton L."/>
            <person name="Reardon M."/>
            <person name="Tsitrin T."/>
            <person name="Vuong H."/>
            <person name="Weaver B."/>
            <person name="Ciecko A."/>
            <person name="Tallon L."/>
            <person name="Jackson J."/>
            <person name="Pai G."/>
            <person name="Aken S.V."/>
            <person name="Utterback T."/>
            <person name="Reidmuller S."/>
            <person name="Feldblyum T."/>
            <person name="Hsiao J."/>
            <person name="Zismann V."/>
            <person name="Iobst S."/>
            <person name="de Vazeille A.R."/>
            <person name="Buell C.R."/>
            <person name="Ying K."/>
            <person name="Li Y."/>
            <person name="Lu T."/>
            <person name="Huang Y."/>
            <person name="Zhao Q."/>
            <person name="Feng Q."/>
            <person name="Zhang L."/>
            <person name="Zhu J."/>
            <person name="Weng Q."/>
            <person name="Mu J."/>
            <person name="Lu Y."/>
            <person name="Fan D."/>
            <person name="Liu Y."/>
            <person name="Guan J."/>
            <person name="Zhang Y."/>
            <person name="Yu S."/>
            <person name="Liu X."/>
            <person name="Zhang Y."/>
            <person name="Hong G."/>
            <person name="Han B."/>
            <person name="Choisne N."/>
            <person name="Demange N."/>
            <person name="Orjeda G."/>
            <person name="Samain S."/>
            <person name="Cattolico L."/>
            <person name="Pelletier E."/>
            <person name="Couloux A."/>
            <person name="Segurens B."/>
            <person name="Wincker P."/>
            <person name="D'Hont A."/>
            <person name="Scarpelli C."/>
            <person name="Weissenbach J."/>
            <person name="Salanoubat M."/>
            <person name="Quetier F."/>
            <person name="Yu Y."/>
            <person name="Kim H.R."/>
            <person name="Rambo T."/>
            <person name="Currie J."/>
            <person name="Collura K."/>
            <person name="Luo M."/>
            <person name="Yang T."/>
            <person name="Ammiraju J.S.S."/>
            <person name="Engler F."/>
            <person name="Soderlund C."/>
            <person name="Wing R.A."/>
            <person name="Palmer L.E."/>
            <person name="de la Bastide M."/>
            <person name="Spiegel L."/>
            <person name="Nascimento L."/>
            <person name="Zutavern T."/>
            <person name="O'Shaughnessy A."/>
            <person name="Dike S."/>
            <person name="Dedhia N."/>
            <person name="Preston R."/>
            <person name="Balija V."/>
            <person name="McCombie W.R."/>
            <person name="Chow T."/>
            <person name="Chen H."/>
            <person name="Chung M."/>
            <person name="Chen C."/>
            <person name="Shaw J."/>
            <person name="Wu H."/>
            <person name="Hsiao K."/>
            <person name="Chao Y."/>
            <person name="Chu M."/>
            <person name="Cheng C."/>
            <person name="Hour A."/>
            <person name="Lee P."/>
            <person name="Lin S."/>
            <person name="Lin Y."/>
            <person name="Liou J."/>
            <person name="Liu S."/>
            <person name="Hsing Y."/>
            <person name="Raghuvanshi S."/>
            <person name="Mohanty A."/>
            <person name="Bharti A.K."/>
            <person name="Gaur A."/>
            <person name="Gupta V."/>
            <person name="Kumar D."/>
            <person name="Ravi V."/>
            <person name="Vij S."/>
            <person name="Kapur A."/>
            <person name="Khurana P."/>
            <person name="Khurana P."/>
            <person name="Khurana J.P."/>
            <person name="Tyagi A.K."/>
            <person name="Gaikwad K."/>
            <person name="Singh A."/>
            <person name="Dalal V."/>
            <person name="Srivastava S."/>
            <person name="Dixit A."/>
            <person name="Pal A.K."/>
            <person name="Ghazi I.A."/>
            <person name="Yadav M."/>
            <person name="Pandit A."/>
            <person name="Bhargava A."/>
            <person name="Sureshbabu K."/>
            <person name="Batra K."/>
            <person name="Sharma T.R."/>
            <person name="Mohapatra T."/>
            <person name="Singh N.K."/>
            <person name="Messing J."/>
            <person name="Nelson A.B."/>
            <person name="Fuks G."/>
            <person name="Kavchok S."/>
            <person name="Keizer G."/>
            <person name="Linton E."/>
            <person name="Llaca V."/>
            <person name="Song R."/>
            <person name="Tanyolac B."/>
            <person name="Young S."/>
            <person name="Ho-Il K."/>
            <person name="Hahn J.H."/>
            <person name="Sangsakoo G."/>
            <person name="Vanavichit A."/>
            <person name="de Mattos Luiz.A.T."/>
            <person name="Zimmer P.D."/>
            <person name="Malone G."/>
            <person name="Dellagostin O."/>
            <person name="de Oliveira A.C."/>
            <person name="Bevan M."/>
            <person name="Bancroft I."/>
            <person name="Minx P."/>
            <person name="Cordum H."/>
            <person name="Wilson R."/>
            <person name="Cheng Z."/>
            <person name="Jin W."/>
            <person name="Jiang J."/>
            <person name="Leong S.A."/>
            <person name="Iwama H."/>
            <person name="Gojobori T."/>
            <person name="Itoh T."/>
            <person name="Niimura Y."/>
            <person name="Fujii Y."/>
            <person name="Habara T."/>
            <person name="Sakai H."/>
            <person name="Sato Y."/>
            <person name="Wilson G."/>
            <person name="Kumar K."/>
            <person name="McCouch S."/>
            <person name="Juretic N."/>
            <person name="Hoen D."/>
            <person name="Wright S."/>
            <person name="Bruskiewich R."/>
            <person name="Bureau T."/>
            <person name="Miyao A."/>
            <person name="Hirochika H."/>
            <person name="Nishikawa T."/>
            <person name="Kadowaki K."/>
            <person name="Sugiura M."/>
            <person name="Burr B."/>
            <person name="Sasaki T."/>
        </authorList>
    </citation>
    <scope>NUCLEOTIDE SEQUENCE [LARGE SCALE GENOMIC DNA]</scope>
    <source>
        <strain evidence="5">cv. Nipponbare</strain>
    </source>
</reference>
<dbReference type="Proteomes" id="UP000000763">
    <property type="component" value="Chromosome 6"/>
</dbReference>
<feature type="compositionally biased region" description="Gly residues" evidence="1">
    <location>
        <begin position="1"/>
        <end position="15"/>
    </location>
</feature>
<dbReference type="CDD" id="cd18042">
    <property type="entry name" value="DEXXQc_SETX"/>
    <property type="match status" value="1"/>
</dbReference>
<dbReference type="EMBL" id="AP005852">
    <property type="protein sequence ID" value="BAD62206.1"/>
    <property type="molecule type" value="Genomic_DNA"/>
</dbReference>
<protein>
    <submittedName>
        <fullName evidence="4">Regulator of nonsense transcripts 1-like</fullName>
    </submittedName>
</protein>
<reference evidence="5" key="2">
    <citation type="journal article" date="2008" name="Nucleic Acids Res.">
        <title>The rice annotation project database (RAP-DB): 2008 update.</title>
        <authorList>
            <consortium name="The rice annotation project (RAP)"/>
        </authorList>
    </citation>
    <scope>GENOME REANNOTATION</scope>
    <source>
        <strain evidence="5">cv. Nipponbare</strain>
    </source>
</reference>
<dbReference type="AlphaFoldDB" id="Q5Z4Y8"/>
<feature type="domain" description="DNA2/NAM7 helicase helicase" evidence="2">
    <location>
        <begin position="411"/>
        <end position="491"/>
    </location>
</feature>
<dbReference type="InterPro" id="IPR041677">
    <property type="entry name" value="DNA2/NAM7_AAA_11"/>
</dbReference>
<feature type="region of interest" description="Disordered" evidence="1">
    <location>
        <begin position="759"/>
        <end position="788"/>
    </location>
</feature>
<dbReference type="InterPro" id="IPR047187">
    <property type="entry name" value="SF1_C_Upf1"/>
</dbReference>
<dbReference type="PANTHER" id="PTHR10887">
    <property type="entry name" value="DNA2/NAM7 HELICASE FAMILY"/>
    <property type="match status" value="1"/>
</dbReference>
<proteinExistence type="predicted"/>
<dbReference type="Gene3D" id="3.40.50.300">
    <property type="entry name" value="P-loop containing nucleotide triphosphate hydrolases"/>
    <property type="match status" value="2"/>
</dbReference>
<dbReference type="InterPro" id="IPR027417">
    <property type="entry name" value="P-loop_NTPase"/>
</dbReference>
<dbReference type="GO" id="GO:0004386">
    <property type="term" value="F:helicase activity"/>
    <property type="evidence" value="ECO:0007669"/>
    <property type="project" value="InterPro"/>
</dbReference>
<evidence type="ECO:0000256" key="1">
    <source>
        <dbReference type="SAM" id="MobiDB-lite"/>
    </source>
</evidence>
<gene>
    <name evidence="4" type="primary">P0414E10.28</name>
</gene>
<evidence type="ECO:0000259" key="2">
    <source>
        <dbReference type="Pfam" id="PF13086"/>
    </source>
</evidence>
<name>Q5Z4Y8_ORYSJ</name>
<dbReference type="InterPro" id="IPR045055">
    <property type="entry name" value="DNA2/NAM7-like"/>
</dbReference>
<dbReference type="Pfam" id="PF13086">
    <property type="entry name" value="AAA_11"/>
    <property type="match status" value="2"/>
</dbReference>
<dbReference type="CDD" id="cd18808">
    <property type="entry name" value="SF1_C_Upf1"/>
    <property type="match status" value="1"/>
</dbReference>
<dbReference type="PANTHER" id="PTHR10887:SF538">
    <property type="entry name" value="HELICASE MAGATAMA 3-RELATED"/>
    <property type="match status" value="1"/>
</dbReference>
<feature type="domain" description="DNA2/NAM7 helicase helicase" evidence="2">
    <location>
        <begin position="263"/>
        <end position="400"/>
    </location>
</feature>
<sequence length="788" mass="87058">MAVDKSGGGGGGGGASSSSSGVAASTMDRFHKIVLSWDYVRLVADSKGGQQQAKGLGRVKNTYASVAEYLAVFEPLLFEEVKAQIVQGRSDEEEEAGQDWQKGIVASCTESEGFHKVSMAVLDDFREMVSENDLLLLSKEKFEEGVTPSAYAFALVEQRGGRETISLRTFVAGEIKNLNVAKPVSCSRLQRIASIFSTTESFLWILKICSLSTIMREFSGMHSVASLPFKDLILSASEKNSGGNDQNRAWNVPEPLMDYLKTNLNDSQLDAVNAGLSRRSFVLIQSSCDRHAHWMKASPWLIGVNPRDLIMPVDGDDGFYPTGNELKPEVVSSNRKYRAHVLVCAPSNSALDEIVLRVLQTGIRDENNNTYNPKIVRIGLKAHHSVKAVSMDYLIQQKLSGVDRSSDGGRRGAGEYDRIRSSILDEAAIVFSTLSFSGSSIFSRMARAFDVVIIDEAAQAVEPATLIPLIHGCKQVFLVGDPVQLPATVISSTAQKLGYGTSLFKRFQAAGFPVQMLKIQYRMHPEISIFPSKEFYEGVLEDGEGLSKKRPWHSYSCFGPFCFFDVDGTESQPSGSGSWVNEDEVEFITLLYHQMAMRYPELKSSSQVAVISPYRHQVKLLKDHFRSTFGDQSKEVIDVNTVDGFQGREKEVVIFSCVRCNKEQKIGFVSDFRRMNVAITRARSAVLVVGSASTLKEDKHWNNLVESAKERGRYFQVPKPFTAFFVDDKLKTMKVERAPPELRTVQALEAINEAVVGQELMDVDDAGDQEDEGYDDDPVEADDGGGDD</sequence>
<dbReference type="InterPro" id="IPR041679">
    <property type="entry name" value="DNA2/NAM7-like_C"/>
</dbReference>